<keyword evidence="2" id="KW-0963">Cytoplasm</keyword>
<feature type="domain" description="CEP76/DRC7 peptidase-like" evidence="5">
    <location>
        <begin position="92"/>
        <end position="164"/>
    </location>
</feature>
<proteinExistence type="predicted"/>
<dbReference type="EMBL" id="JAIFRP010000038">
    <property type="protein sequence ID" value="KAK2581699.1"/>
    <property type="molecule type" value="Genomic_DNA"/>
</dbReference>
<reference evidence="8" key="1">
    <citation type="submission" date="2021-08" db="EMBL/GenBank/DDBJ databases">
        <authorList>
            <person name="Misof B."/>
            <person name="Oliver O."/>
            <person name="Podsiadlowski L."/>
            <person name="Donath A."/>
            <person name="Peters R."/>
            <person name="Mayer C."/>
            <person name="Rust J."/>
            <person name="Gunkel S."/>
            <person name="Lesny P."/>
            <person name="Martin S."/>
            <person name="Oeyen J.P."/>
            <person name="Petersen M."/>
            <person name="Panagiotis P."/>
            <person name="Wilbrandt J."/>
            <person name="Tanja T."/>
        </authorList>
    </citation>
    <scope>NUCLEOTIDE SEQUENCE</scope>
    <source>
        <strain evidence="8">GBR_01_08_01A</strain>
        <tissue evidence="8">Thorax + abdomen</tissue>
    </source>
</reference>
<evidence type="ECO:0000259" key="6">
    <source>
        <dbReference type="Pfam" id="PF24667"/>
    </source>
</evidence>
<evidence type="ECO:0000313" key="9">
    <source>
        <dbReference type="Proteomes" id="UP001258017"/>
    </source>
</evidence>
<feature type="region of interest" description="Disordered" evidence="4">
    <location>
        <begin position="1"/>
        <end position="25"/>
    </location>
</feature>
<organism evidence="8 9">
    <name type="scientific">Odynerus spinipes</name>
    <dbReference type="NCBI Taxonomy" id="1348599"/>
    <lineage>
        <taxon>Eukaryota</taxon>
        <taxon>Metazoa</taxon>
        <taxon>Ecdysozoa</taxon>
        <taxon>Arthropoda</taxon>
        <taxon>Hexapoda</taxon>
        <taxon>Insecta</taxon>
        <taxon>Pterygota</taxon>
        <taxon>Neoptera</taxon>
        <taxon>Endopterygota</taxon>
        <taxon>Hymenoptera</taxon>
        <taxon>Apocrita</taxon>
        <taxon>Aculeata</taxon>
        <taxon>Vespoidea</taxon>
        <taxon>Vespidae</taxon>
        <taxon>Eumeninae</taxon>
        <taxon>Odynerus</taxon>
    </lineage>
</organism>
<name>A0AAD9RL01_9HYME</name>
<dbReference type="GO" id="GO:0030317">
    <property type="term" value="P:flagellated sperm motility"/>
    <property type="evidence" value="ECO:0007669"/>
    <property type="project" value="TreeGrafter"/>
</dbReference>
<dbReference type="GO" id="GO:0031514">
    <property type="term" value="C:motile cilium"/>
    <property type="evidence" value="ECO:0007669"/>
    <property type="project" value="TreeGrafter"/>
</dbReference>
<dbReference type="InterPro" id="IPR056291">
    <property type="entry name" value="MORN_DRC7"/>
</dbReference>
<dbReference type="AlphaFoldDB" id="A0AAD9RL01"/>
<comment type="subcellular location">
    <subcellularLocation>
        <location evidence="1">Cytoplasm</location>
        <location evidence="1">Cytoskeleton</location>
    </subcellularLocation>
</comment>
<dbReference type="InterPro" id="IPR056292">
    <property type="entry name" value="DRC7_C"/>
</dbReference>
<evidence type="ECO:0000256" key="4">
    <source>
        <dbReference type="SAM" id="MobiDB-lite"/>
    </source>
</evidence>
<feature type="domain" description="Dynein regulatory complex subunit 7 MORN" evidence="6">
    <location>
        <begin position="214"/>
        <end position="493"/>
    </location>
</feature>
<evidence type="ECO:0000256" key="2">
    <source>
        <dbReference type="ARBA" id="ARBA00022490"/>
    </source>
</evidence>
<dbReference type="Proteomes" id="UP001258017">
    <property type="component" value="Unassembled WGS sequence"/>
</dbReference>
<evidence type="ECO:0000256" key="3">
    <source>
        <dbReference type="ARBA" id="ARBA00023212"/>
    </source>
</evidence>
<dbReference type="PANTHER" id="PTHR35249">
    <property type="entry name" value="DYNEIN REGULATORY COMPLEX SUBUNIT 7"/>
    <property type="match status" value="1"/>
</dbReference>
<protein>
    <recommendedName>
        <fullName evidence="10">Dynein regulatory complex subunit 7</fullName>
    </recommendedName>
</protein>
<dbReference type="InterPro" id="IPR033551">
    <property type="entry name" value="DRC7/lobo"/>
</dbReference>
<dbReference type="PANTHER" id="PTHR35249:SF2">
    <property type="entry name" value="DYNEIN REGULATORY COMPLEX SUBUNIT 7"/>
    <property type="match status" value="1"/>
</dbReference>
<dbReference type="Pfam" id="PF24671">
    <property type="entry name" value="DRC7_C"/>
    <property type="match status" value="1"/>
</dbReference>
<evidence type="ECO:0008006" key="10">
    <source>
        <dbReference type="Google" id="ProtNLM"/>
    </source>
</evidence>
<dbReference type="Pfam" id="PF24667">
    <property type="entry name" value="MORN_DRC7"/>
    <property type="match status" value="1"/>
</dbReference>
<dbReference type="InterPro" id="IPR056290">
    <property type="entry name" value="CEPT76/DRC7_peptidase-like_dom"/>
</dbReference>
<dbReference type="GO" id="GO:0005856">
    <property type="term" value="C:cytoskeleton"/>
    <property type="evidence" value="ECO:0007669"/>
    <property type="project" value="UniProtKB-SubCell"/>
</dbReference>
<accession>A0AAD9RL01</accession>
<keyword evidence="3" id="KW-0206">Cytoskeleton</keyword>
<sequence length="647" mass="76731">MNCPYLPESKSVTPEEKPDDDLTYKLKPPADLRSQFLLKMEAREKSRREAELQRRKEQRLRAIMEFEKPPPDKYRGHRVHAWVLVLPSNVVRNGAGGEVTNPFFIETSSGDAYDLTDARTNLLYLGIESIWNDQNYWVNMQRNPDEGWDQINWDLTVTELWEHLLPGEPWIMRGVEDDVVEEDVRLDRERHLDMPFSYVNEIYIDSSDFEQRYPHARKTILYKKAQVDLYSPYSRVDGLIQKVTTYDDYEYTEPIEVFDEYAHRSDNLIRSHQILNTGYVIDYYKRGRSDACKEHRYIAHDHNAVDSDRTLNFYGVVRLDGLSQIRMYPLRLTQHFVDREDLLYYRDVEFSPEKGDPMIEGIHFRNVQRIIEKYHRNESLPAHRDIAIREFAIAEDEIRLKFHYDEGRVTRAIRVYAKPEIGENLDIHTAIVQEYNPDPMAPPEKSLYLFYEFEKLFEEEDQCISKVRDTEKEVSSFIKAREIEYPNPNLIISSFDRNRIADTRKSIKEAMSISESSRDIIKNADYLAPYFARIGNPKHISKAQAYLLRDDCLNDFKQLQVSKANLILRKFEKLTEELNKMQTVLTQSEDLTREQEEQILTRSNEINFNLQLLEMKLNHHKDLAPVRYKILIDFLQQDERLAILYKR</sequence>
<evidence type="ECO:0000259" key="5">
    <source>
        <dbReference type="Pfam" id="PF24656"/>
    </source>
</evidence>
<keyword evidence="9" id="KW-1185">Reference proteome</keyword>
<dbReference type="Pfam" id="PF24656">
    <property type="entry name" value="CEPT76_peptidase"/>
    <property type="match status" value="1"/>
</dbReference>
<comment type="caution">
    <text evidence="8">The sequence shown here is derived from an EMBL/GenBank/DDBJ whole genome shotgun (WGS) entry which is preliminary data.</text>
</comment>
<evidence type="ECO:0000259" key="7">
    <source>
        <dbReference type="Pfam" id="PF24671"/>
    </source>
</evidence>
<reference evidence="8" key="2">
    <citation type="journal article" date="2023" name="Commun. Biol.">
        <title>Intrasexual cuticular hydrocarbon dimorphism in a wasp sheds light on hydrocarbon biosynthesis genes in Hymenoptera.</title>
        <authorList>
            <person name="Moris V.C."/>
            <person name="Podsiadlowski L."/>
            <person name="Martin S."/>
            <person name="Oeyen J.P."/>
            <person name="Donath A."/>
            <person name="Petersen M."/>
            <person name="Wilbrandt J."/>
            <person name="Misof B."/>
            <person name="Liedtke D."/>
            <person name="Thamm M."/>
            <person name="Scheiner R."/>
            <person name="Schmitt T."/>
            <person name="Niehuis O."/>
        </authorList>
    </citation>
    <scope>NUCLEOTIDE SEQUENCE</scope>
    <source>
        <strain evidence="8">GBR_01_08_01A</strain>
    </source>
</reference>
<gene>
    <name evidence="8" type="ORF">KPH14_002186</name>
</gene>
<evidence type="ECO:0000313" key="8">
    <source>
        <dbReference type="EMBL" id="KAK2581699.1"/>
    </source>
</evidence>
<feature type="compositionally biased region" description="Basic and acidic residues" evidence="4">
    <location>
        <begin position="13"/>
        <end position="25"/>
    </location>
</feature>
<feature type="domain" description="Dynein regulatory complex subunit 7 C-terminal" evidence="7">
    <location>
        <begin position="539"/>
        <end position="645"/>
    </location>
</feature>
<evidence type="ECO:0000256" key="1">
    <source>
        <dbReference type="ARBA" id="ARBA00004245"/>
    </source>
</evidence>